<dbReference type="PROSITE" id="PS51186">
    <property type="entry name" value="GNAT"/>
    <property type="match status" value="1"/>
</dbReference>
<sequence>MNWAGFVSTPTSWPNNLPSPGVAVDAASPILIRSSHDGDVEAMLDIYRYYIRRGLDEGIDDHGTPQPDDLKERRKNLRNRRFPHLVAIRGETVIGYAYVVLFRKRPAYRYTVKHSIYVHPDHLGSGIGRLLMHELIDACAAAGFRQMIGYIDADNAASLGLHHSFGFATVGRLPGVAYRYGRWADTVMVQRSLGAGATTPPVV</sequence>
<dbReference type="InterPro" id="IPR016181">
    <property type="entry name" value="Acyl_CoA_acyltransferase"/>
</dbReference>
<dbReference type="STRING" id="258594.RPA2052"/>
<dbReference type="GO" id="GO:0016747">
    <property type="term" value="F:acyltransferase activity, transferring groups other than amino-acyl groups"/>
    <property type="evidence" value="ECO:0007669"/>
    <property type="project" value="InterPro"/>
</dbReference>
<dbReference type="eggNOG" id="COG1247">
    <property type="taxonomic scope" value="Bacteria"/>
</dbReference>
<dbReference type="AlphaFoldDB" id="Q6N852"/>
<dbReference type="Gene3D" id="3.40.630.30">
    <property type="match status" value="1"/>
</dbReference>
<dbReference type="InterPro" id="IPR000182">
    <property type="entry name" value="GNAT_dom"/>
</dbReference>
<gene>
    <name evidence="2" type="ordered locus">RPA2052</name>
</gene>
<name>Q6N852_RHOPA</name>
<accession>Q6N852</accession>
<dbReference type="CDD" id="cd04301">
    <property type="entry name" value="NAT_SF"/>
    <property type="match status" value="1"/>
</dbReference>
<organism evidence="2">
    <name type="scientific">Rhodopseudomonas palustris (strain ATCC BAA-98 / CGA009)</name>
    <dbReference type="NCBI Taxonomy" id="258594"/>
    <lineage>
        <taxon>Bacteria</taxon>
        <taxon>Pseudomonadati</taxon>
        <taxon>Pseudomonadota</taxon>
        <taxon>Alphaproteobacteria</taxon>
        <taxon>Hyphomicrobiales</taxon>
        <taxon>Nitrobacteraceae</taxon>
        <taxon>Rhodopseudomonas</taxon>
    </lineage>
</organism>
<dbReference type="HOGENOM" id="CLU_013985_4_2_5"/>
<dbReference type="PhylomeDB" id="Q6N852"/>
<dbReference type="Pfam" id="PF00583">
    <property type="entry name" value="Acetyltransf_1"/>
    <property type="match status" value="1"/>
</dbReference>
<keyword evidence="2" id="KW-0808">Transferase</keyword>
<dbReference type="PANTHER" id="PTHR43072">
    <property type="entry name" value="N-ACETYLTRANSFERASE"/>
    <property type="match status" value="1"/>
</dbReference>
<dbReference type="EC" id="2.3.1.-" evidence="2"/>
<reference evidence="2" key="1">
    <citation type="journal article" date="2004" name="Nat. Biotechnol.">
        <title>Complete genome sequence of the metabolically versatile photosynthetic bacterium Rhodopseudomonas palustris.</title>
        <authorList>
            <person name="Larimer F.W."/>
            <person name="Chain P."/>
            <person name="Hauser L."/>
            <person name="Lamerdin J."/>
            <person name="Malfatti S."/>
            <person name="Do L."/>
            <person name="Land M.L."/>
            <person name="Pelletier D.A."/>
            <person name="Beatty J.T."/>
            <person name="Lang A.S."/>
            <person name="Tabita F.R."/>
            <person name="Gibson J.L."/>
            <person name="Hanson T.E."/>
            <person name="Bobst C."/>
            <person name="Torres J.L."/>
            <person name="Peres C."/>
            <person name="Harrison F.H."/>
            <person name="Gibson J."/>
            <person name="Harwood C.S."/>
        </authorList>
    </citation>
    <scope>NUCLEOTIDE SEQUENCE [LARGE SCALE GENOMIC DNA]</scope>
    <source>
        <strain evidence="2">CGA009</strain>
    </source>
</reference>
<evidence type="ECO:0000259" key="1">
    <source>
        <dbReference type="PROSITE" id="PS51186"/>
    </source>
</evidence>
<keyword evidence="2" id="KW-0012">Acyltransferase</keyword>
<dbReference type="EMBL" id="BX572599">
    <property type="protein sequence ID" value="CAE27493.1"/>
    <property type="molecule type" value="Genomic_DNA"/>
</dbReference>
<evidence type="ECO:0000313" key="2">
    <source>
        <dbReference type="EMBL" id="CAE27493.1"/>
    </source>
</evidence>
<proteinExistence type="predicted"/>
<protein>
    <submittedName>
        <fullName evidence="2">Phophinothricin N-acetyltransferase</fullName>
        <ecNumber evidence="2">2.3.1.-</ecNumber>
    </submittedName>
</protein>
<feature type="domain" description="N-acetyltransferase" evidence="1">
    <location>
        <begin position="30"/>
        <end position="185"/>
    </location>
</feature>
<dbReference type="PANTHER" id="PTHR43072:SF8">
    <property type="entry name" value="ACYLTRANSFERASE FABY-RELATED"/>
    <property type="match status" value="1"/>
</dbReference>
<dbReference type="SUPFAM" id="SSF55729">
    <property type="entry name" value="Acyl-CoA N-acyltransferases (Nat)"/>
    <property type="match status" value="1"/>
</dbReference>